<evidence type="ECO:0000313" key="4">
    <source>
        <dbReference type="Proteomes" id="UP000058446"/>
    </source>
</evidence>
<dbReference type="InterPro" id="IPR036390">
    <property type="entry name" value="WH_DNA-bd_sf"/>
</dbReference>
<accession>A0A0K2H1V9</accession>
<dbReference type="Pfam" id="PF04326">
    <property type="entry name" value="SLFN_AlbA_2"/>
    <property type="match status" value="1"/>
</dbReference>
<sequence>MHIECIALYFEVMNSIDISALVRTLVESETDTWNIEAKSAYGGLPESIDETLSAFANMPEGGTIVLGVSETNGAMDISGVQNPRELMAGIATKARERIVPPIQLGAVETAIVEGVHVVACVVPPQPSDRRPFRVGLHGRAYTRSGDGDHQLDEQEELYLISQRSQPLHDRQPVEGADVARDLIPDLLNQYLAVQRSESARLRNIGRDELLVRTNVVDHKTGLPTVAAVYSMGIHPQQFLPQTTVKAHARPESRNRSQTRFIDRAEFSGPVPDLLSSTMEWVRKHLMRGVYFESTGHGYDTSELPPVAVREIIANALVHRDLSSASVGSFPMLVKLPTKLIVENPGGLWGLTERELGNTSPRARNAVLYRMCSAITSEDGKRVIEGHATGIPEVRRSLREAFLPAPYFKDEVIKFRTVLSSSSVLSPDDLNWLATLPGGSNMSVAQKHALVAMKQGKIISNADYRSQFPMDSVQARGELQELVRFGLVEATGSGRTTAYTLARLADRSSGKDEAVIERRNPVTDPDPAHVTMTQSQQSPVYNRLSAAEARQMVVDVLKNVGIPVKRNRVAEETGLRGNHVYRILKQLIDEGKVGYDKDPADKRAFRYFIKSAK</sequence>
<reference evidence="3 4" key="1">
    <citation type="submission" date="2013-10" db="EMBL/GenBank/DDBJ databases">
        <title>Complete genome sequence of Corynebacterium lactis DSM 45799(T), isolated from raw cow milk.</title>
        <authorList>
            <person name="Ruckert C."/>
            <person name="Albersmeier A."/>
            <person name="Lipski A."/>
            <person name="Kalinowski J."/>
        </authorList>
    </citation>
    <scope>NUCLEOTIDE SEQUENCE [LARGE SCALE GENOMIC DNA]</scope>
    <source>
        <strain evidence="3 4">RW2-5</strain>
    </source>
</reference>
<evidence type="ECO:0000259" key="2">
    <source>
        <dbReference type="Pfam" id="PF04326"/>
    </source>
</evidence>
<dbReference type="PANTHER" id="PTHR30595:SF6">
    <property type="entry name" value="SCHLAFEN ALBA-2 DOMAIN-CONTAINING PROTEIN"/>
    <property type="match status" value="1"/>
</dbReference>
<gene>
    <name evidence="3" type="ORF">CLAC_10505</name>
</gene>
<dbReference type="Gene3D" id="3.30.565.60">
    <property type="match status" value="1"/>
</dbReference>
<feature type="region of interest" description="Disordered" evidence="1">
    <location>
        <begin position="519"/>
        <end position="538"/>
    </location>
</feature>
<dbReference type="KEGG" id="clw:CLAC_10505"/>
<feature type="domain" description="Schlafen AlbA-2" evidence="2">
    <location>
        <begin position="35"/>
        <end position="151"/>
    </location>
</feature>
<dbReference type="STRING" id="1408189.CLAC_10505"/>
<keyword evidence="4" id="KW-1185">Reference proteome</keyword>
<dbReference type="PATRIC" id="fig|1408189.4.peg.2114"/>
<evidence type="ECO:0000313" key="3">
    <source>
        <dbReference type="EMBL" id="ALA68027.1"/>
    </source>
</evidence>
<dbReference type="InterPro" id="IPR007421">
    <property type="entry name" value="Schlafen_AlbA_2_dom"/>
</dbReference>
<name>A0A0K2H1V9_9CORY</name>
<dbReference type="EMBL" id="CP006841">
    <property type="protein sequence ID" value="ALA68027.1"/>
    <property type="molecule type" value="Genomic_DNA"/>
</dbReference>
<dbReference type="InterPro" id="IPR038475">
    <property type="entry name" value="RecG_C_sf"/>
</dbReference>
<evidence type="ECO:0000256" key="1">
    <source>
        <dbReference type="SAM" id="MobiDB-lite"/>
    </source>
</evidence>
<dbReference type="PANTHER" id="PTHR30595">
    <property type="entry name" value="GLPR-RELATED TRANSCRIPTIONAL REPRESSOR"/>
    <property type="match status" value="1"/>
</dbReference>
<dbReference type="InterPro" id="IPR038461">
    <property type="entry name" value="Schlafen_AlbA_2_dom_sf"/>
</dbReference>
<proteinExistence type="predicted"/>
<protein>
    <submittedName>
        <fullName evidence="3">Transcriptional regulator</fullName>
    </submittedName>
</protein>
<dbReference type="AlphaFoldDB" id="A0A0K2H1V9"/>
<dbReference type="Gene3D" id="3.30.950.30">
    <property type="entry name" value="Schlafen, AAA domain"/>
    <property type="match status" value="1"/>
</dbReference>
<dbReference type="Pfam" id="PF13749">
    <property type="entry name" value="HATPase_c_4"/>
    <property type="match status" value="1"/>
</dbReference>
<dbReference type="SUPFAM" id="SSF46785">
    <property type="entry name" value="Winged helix' DNA-binding domain"/>
    <property type="match status" value="1"/>
</dbReference>
<dbReference type="Proteomes" id="UP000058446">
    <property type="component" value="Chromosome"/>
</dbReference>
<organism evidence="3 4">
    <name type="scientific">Corynebacterium lactis RW2-5</name>
    <dbReference type="NCBI Taxonomy" id="1408189"/>
    <lineage>
        <taxon>Bacteria</taxon>
        <taxon>Bacillati</taxon>
        <taxon>Actinomycetota</taxon>
        <taxon>Actinomycetes</taxon>
        <taxon>Mycobacteriales</taxon>
        <taxon>Corynebacteriaceae</taxon>
        <taxon>Corynebacterium</taxon>
    </lineage>
</organism>